<organism evidence="8 9">
    <name type="scientific">Penicilliopsis zonata CBS 506.65</name>
    <dbReference type="NCBI Taxonomy" id="1073090"/>
    <lineage>
        <taxon>Eukaryota</taxon>
        <taxon>Fungi</taxon>
        <taxon>Dikarya</taxon>
        <taxon>Ascomycota</taxon>
        <taxon>Pezizomycotina</taxon>
        <taxon>Eurotiomycetes</taxon>
        <taxon>Eurotiomycetidae</taxon>
        <taxon>Eurotiales</taxon>
        <taxon>Aspergillaceae</taxon>
        <taxon>Penicilliopsis</taxon>
    </lineage>
</organism>
<sequence length="532" mass="59766">MQLRSLLPTAVLASSLLVDGVAGRKFNERHLELMETRANRMMTSFERRTSNDSDTVFRFMTDETEPYLVESLPDVHFDLGEMYSGSIPIDKGNDSRSLFFVFQTKLGEPVDEVTIWLNGGPGCSSLEGFFQENGRFLWQPGTFLPVENPYSWVNLTNVLWVDQPVGTGFALGTPTADSEEEIAEDFVKFFKNFEELFGIKNFKIYVTGESYAGRYVPYISAAFLDQNDTEYFDLTGALTYDPCIGQWDWVQEEAPAVPFVLENTNMFNFNETFLAELEALHESCGYKEFIDEYLVFPASGVQPPKFMNWTADADCDVYDTILDEALEINPCFDLYSANVACPLLWDVLGFPGSLLYSPAGASIYFDRDDVKKAMHAPNVTWAECTGEDVFTGGDAGPEQVGDISANPIEHVLPQVIERTNRVLIANGDYDFSVLTLGTLLSIQNMTWNGKLGFQQQPNKSIVIDLPDLQYAEVLAENGLSSLAGGQGGMGIQHYERGLMWAETFQSGHMEPQYQPRVSYRHLEWLLGRIDEL</sequence>
<dbReference type="InterPro" id="IPR029058">
    <property type="entry name" value="AB_hydrolase_fold"/>
</dbReference>
<dbReference type="Gene3D" id="3.40.50.1820">
    <property type="entry name" value="alpha/beta hydrolase"/>
    <property type="match status" value="1"/>
</dbReference>
<evidence type="ECO:0000256" key="6">
    <source>
        <dbReference type="ARBA" id="ARBA00023180"/>
    </source>
</evidence>
<keyword evidence="6" id="KW-0325">Glycoprotein</keyword>
<dbReference type="GO" id="GO:0006508">
    <property type="term" value="P:proteolysis"/>
    <property type="evidence" value="ECO:0007669"/>
    <property type="project" value="UniProtKB-KW"/>
</dbReference>
<gene>
    <name evidence="8" type="ORF">ASPZODRAFT_131918</name>
</gene>
<dbReference type="STRING" id="1073090.A0A1L9SIG0"/>
<accession>A0A1L9SIG0</accession>
<dbReference type="OrthoDB" id="443318at2759"/>
<keyword evidence="2 7" id="KW-0121">Carboxypeptidase</keyword>
<keyword evidence="9" id="KW-1185">Reference proteome</keyword>
<proteinExistence type="inferred from homology"/>
<dbReference type="VEuPathDB" id="FungiDB:ASPZODRAFT_131918"/>
<evidence type="ECO:0000256" key="2">
    <source>
        <dbReference type="ARBA" id="ARBA00022645"/>
    </source>
</evidence>
<name>A0A1L9SIG0_9EURO</name>
<dbReference type="FunFam" id="3.40.50.1820:FF:000118">
    <property type="entry name" value="Carboxypeptidase"/>
    <property type="match status" value="1"/>
</dbReference>
<dbReference type="PROSITE" id="PS00131">
    <property type="entry name" value="CARBOXYPEPT_SER_SER"/>
    <property type="match status" value="1"/>
</dbReference>
<dbReference type="GeneID" id="34609341"/>
<dbReference type="InterPro" id="IPR018202">
    <property type="entry name" value="Ser_caboxypep_ser_AS"/>
</dbReference>
<dbReference type="Proteomes" id="UP000184188">
    <property type="component" value="Unassembled WGS sequence"/>
</dbReference>
<evidence type="ECO:0000256" key="7">
    <source>
        <dbReference type="RuleBase" id="RU361156"/>
    </source>
</evidence>
<keyword evidence="3 7" id="KW-0645">Protease</keyword>
<dbReference type="AlphaFoldDB" id="A0A1L9SIG0"/>
<dbReference type="EC" id="3.4.16.-" evidence="7"/>
<feature type="chain" id="PRO_5011828430" description="Carboxypeptidase" evidence="7">
    <location>
        <begin position="24"/>
        <end position="532"/>
    </location>
</feature>
<dbReference type="InterPro" id="IPR001563">
    <property type="entry name" value="Peptidase_S10"/>
</dbReference>
<evidence type="ECO:0000256" key="3">
    <source>
        <dbReference type="ARBA" id="ARBA00022670"/>
    </source>
</evidence>
<evidence type="ECO:0000313" key="8">
    <source>
        <dbReference type="EMBL" id="OJJ46999.1"/>
    </source>
</evidence>
<protein>
    <recommendedName>
        <fullName evidence="7">Carboxypeptidase</fullName>
        <ecNumber evidence="7">3.4.16.-</ecNumber>
    </recommendedName>
</protein>
<keyword evidence="5 7" id="KW-0378">Hydrolase</keyword>
<dbReference type="GO" id="GO:0004185">
    <property type="term" value="F:serine-type carboxypeptidase activity"/>
    <property type="evidence" value="ECO:0007669"/>
    <property type="project" value="UniProtKB-UniRule"/>
</dbReference>
<dbReference type="RefSeq" id="XP_022581509.1">
    <property type="nucleotide sequence ID" value="XM_022722876.1"/>
</dbReference>
<keyword evidence="4 7" id="KW-0732">Signal</keyword>
<dbReference type="PRINTS" id="PR00724">
    <property type="entry name" value="CRBOXYPTASEC"/>
</dbReference>
<dbReference type="EMBL" id="KV878341">
    <property type="protein sequence ID" value="OJJ46999.1"/>
    <property type="molecule type" value="Genomic_DNA"/>
</dbReference>
<evidence type="ECO:0000256" key="5">
    <source>
        <dbReference type="ARBA" id="ARBA00022801"/>
    </source>
</evidence>
<comment type="similarity">
    <text evidence="1 7">Belongs to the peptidase S10 family.</text>
</comment>
<reference evidence="9" key="1">
    <citation type="journal article" date="2017" name="Genome Biol.">
        <title>Comparative genomics reveals high biological diversity and specific adaptations in the industrially and medically important fungal genus Aspergillus.</title>
        <authorList>
            <person name="de Vries R.P."/>
            <person name="Riley R."/>
            <person name="Wiebenga A."/>
            <person name="Aguilar-Osorio G."/>
            <person name="Amillis S."/>
            <person name="Uchima C.A."/>
            <person name="Anderluh G."/>
            <person name="Asadollahi M."/>
            <person name="Askin M."/>
            <person name="Barry K."/>
            <person name="Battaglia E."/>
            <person name="Bayram O."/>
            <person name="Benocci T."/>
            <person name="Braus-Stromeyer S.A."/>
            <person name="Caldana C."/>
            <person name="Canovas D."/>
            <person name="Cerqueira G.C."/>
            <person name="Chen F."/>
            <person name="Chen W."/>
            <person name="Choi C."/>
            <person name="Clum A."/>
            <person name="Dos Santos R.A."/>
            <person name="Damasio A.R."/>
            <person name="Diallinas G."/>
            <person name="Emri T."/>
            <person name="Fekete E."/>
            <person name="Flipphi M."/>
            <person name="Freyberg S."/>
            <person name="Gallo A."/>
            <person name="Gournas C."/>
            <person name="Habgood R."/>
            <person name="Hainaut M."/>
            <person name="Harispe M.L."/>
            <person name="Henrissat B."/>
            <person name="Hilden K.S."/>
            <person name="Hope R."/>
            <person name="Hossain A."/>
            <person name="Karabika E."/>
            <person name="Karaffa L."/>
            <person name="Karanyi Z."/>
            <person name="Krasevec N."/>
            <person name="Kuo A."/>
            <person name="Kusch H."/>
            <person name="LaButti K."/>
            <person name="Lagendijk E.L."/>
            <person name="Lapidus A."/>
            <person name="Levasseur A."/>
            <person name="Lindquist E."/>
            <person name="Lipzen A."/>
            <person name="Logrieco A.F."/>
            <person name="MacCabe A."/>
            <person name="Maekelae M.R."/>
            <person name="Malavazi I."/>
            <person name="Melin P."/>
            <person name="Meyer V."/>
            <person name="Mielnichuk N."/>
            <person name="Miskei M."/>
            <person name="Molnar A.P."/>
            <person name="Mule G."/>
            <person name="Ngan C.Y."/>
            <person name="Orejas M."/>
            <person name="Orosz E."/>
            <person name="Ouedraogo J.P."/>
            <person name="Overkamp K.M."/>
            <person name="Park H.-S."/>
            <person name="Perrone G."/>
            <person name="Piumi F."/>
            <person name="Punt P.J."/>
            <person name="Ram A.F."/>
            <person name="Ramon A."/>
            <person name="Rauscher S."/>
            <person name="Record E."/>
            <person name="Riano-Pachon D.M."/>
            <person name="Robert V."/>
            <person name="Roehrig J."/>
            <person name="Ruller R."/>
            <person name="Salamov A."/>
            <person name="Salih N.S."/>
            <person name="Samson R.A."/>
            <person name="Sandor E."/>
            <person name="Sanguinetti M."/>
            <person name="Schuetze T."/>
            <person name="Sepcic K."/>
            <person name="Shelest E."/>
            <person name="Sherlock G."/>
            <person name="Sophianopoulou V."/>
            <person name="Squina F.M."/>
            <person name="Sun H."/>
            <person name="Susca A."/>
            <person name="Todd R.B."/>
            <person name="Tsang A."/>
            <person name="Unkles S.E."/>
            <person name="van de Wiele N."/>
            <person name="van Rossen-Uffink D."/>
            <person name="Oliveira J.V."/>
            <person name="Vesth T.C."/>
            <person name="Visser J."/>
            <person name="Yu J.-H."/>
            <person name="Zhou M."/>
            <person name="Andersen M.R."/>
            <person name="Archer D.B."/>
            <person name="Baker S.E."/>
            <person name="Benoit I."/>
            <person name="Brakhage A.A."/>
            <person name="Braus G.H."/>
            <person name="Fischer R."/>
            <person name="Frisvad J.C."/>
            <person name="Goldman G.H."/>
            <person name="Houbraken J."/>
            <person name="Oakley B."/>
            <person name="Pocsi I."/>
            <person name="Scazzocchio C."/>
            <person name="Seiboth B."/>
            <person name="vanKuyk P.A."/>
            <person name="Wortman J."/>
            <person name="Dyer P.S."/>
            <person name="Grigoriev I.V."/>
        </authorList>
    </citation>
    <scope>NUCLEOTIDE SEQUENCE [LARGE SCALE GENOMIC DNA]</scope>
    <source>
        <strain evidence="9">CBS 506.65</strain>
    </source>
</reference>
<dbReference type="PANTHER" id="PTHR11802">
    <property type="entry name" value="SERINE PROTEASE FAMILY S10 SERINE CARBOXYPEPTIDASE"/>
    <property type="match status" value="1"/>
</dbReference>
<dbReference type="PANTHER" id="PTHR11802:SF479">
    <property type="entry name" value="CARBOXYPEPTIDASE"/>
    <property type="match status" value="1"/>
</dbReference>
<dbReference type="Pfam" id="PF00450">
    <property type="entry name" value="Peptidase_S10"/>
    <property type="match status" value="1"/>
</dbReference>
<evidence type="ECO:0000313" key="9">
    <source>
        <dbReference type="Proteomes" id="UP000184188"/>
    </source>
</evidence>
<evidence type="ECO:0000256" key="4">
    <source>
        <dbReference type="ARBA" id="ARBA00022729"/>
    </source>
</evidence>
<feature type="signal peptide" evidence="7">
    <location>
        <begin position="1"/>
        <end position="23"/>
    </location>
</feature>
<evidence type="ECO:0000256" key="1">
    <source>
        <dbReference type="ARBA" id="ARBA00009431"/>
    </source>
</evidence>
<dbReference type="SUPFAM" id="SSF53474">
    <property type="entry name" value="alpha/beta-Hydrolases"/>
    <property type="match status" value="1"/>
</dbReference>